<dbReference type="RefSeq" id="WP_034632060.1">
    <property type="nucleotide sequence ID" value="NZ_JRJU01000032.1"/>
</dbReference>
<organism evidence="1 2">
    <name type="scientific">Halalkalibacter okhensis</name>
    <dbReference type="NCBI Taxonomy" id="333138"/>
    <lineage>
        <taxon>Bacteria</taxon>
        <taxon>Bacillati</taxon>
        <taxon>Bacillota</taxon>
        <taxon>Bacilli</taxon>
        <taxon>Bacillales</taxon>
        <taxon>Bacillaceae</taxon>
        <taxon>Halalkalibacter</taxon>
    </lineage>
</organism>
<reference evidence="1 2" key="1">
    <citation type="submission" date="2014-09" db="EMBL/GenBank/DDBJ databases">
        <title>Genome sequencing and annotation of Bacillus Okhensis strain Kh10-101T.</title>
        <authorList>
            <person name="Prakash J.S."/>
        </authorList>
    </citation>
    <scope>NUCLEOTIDE SEQUENCE [LARGE SCALE GENOMIC DNA]</scope>
    <source>
        <strain evidence="2">Kh10-101T</strain>
    </source>
</reference>
<dbReference type="eggNOG" id="ENOG5030D7G">
    <property type="taxonomic scope" value="Bacteria"/>
</dbReference>
<dbReference type="OrthoDB" id="2886181at2"/>
<name>A0A0B0ICS0_9BACI</name>
<comment type="caution">
    <text evidence="1">The sequence shown here is derived from an EMBL/GenBank/DDBJ whole genome shotgun (WGS) entry which is preliminary data.</text>
</comment>
<dbReference type="AlphaFoldDB" id="A0A0B0ICS0"/>
<protein>
    <submittedName>
        <fullName evidence="1">Uncharacterized protein</fullName>
    </submittedName>
</protein>
<proteinExistence type="predicted"/>
<dbReference type="EMBL" id="JRJU01000032">
    <property type="protein sequence ID" value="KHF38692.1"/>
    <property type="molecule type" value="Genomic_DNA"/>
</dbReference>
<gene>
    <name evidence="1" type="ORF">LQ50_19645</name>
</gene>
<keyword evidence="2" id="KW-1185">Reference proteome</keyword>
<accession>A0A0B0ICS0</accession>
<sequence length="80" mass="9247">MMKNVKVKNHYLAEIEHTGEKNYKNRWTWDIYIAADENQEYRGKALAPGKGIEIPWTKLTGKDLLAEMMGLCESQMPKCS</sequence>
<evidence type="ECO:0000313" key="1">
    <source>
        <dbReference type="EMBL" id="KHF38692.1"/>
    </source>
</evidence>
<evidence type="ECO:0000313" key="2">
    <source>
        <dbReference type="Proteomes" id="UP000030832"/>
    </source>
</evidence>
<dbReference type="Proteomes" id="UP000030832">
    <property type="component" value="Unassembled WGS sequence"/>
</dbReference>